<dbReference type="Gene3D" id="3.40.630.190">
    <property type="entry name" value="LCP protein"/>
    <property type="match status" value="1"/>
</dbReference>
<dbReference type="InterPro" id="IPR004474">
    <property type="entry name" value="LytR_CpsA_psr"/>
</dbReference>
<name>A0ABU1FRQ9_9MICC</name>
<gene>
    <name evidence="5" type="ORF">RH857_04260</name>
</gene>
<evidence type="ECO:0000313" key="5">
    <source>
        <dbReference type="EMBL" id="MDR5711350.1"/>
    </source>
</evidence>
<feature type="region of interest" description="Disordered" evidence="2">
    <location>
        <begin position="79"/>
        <end position="126"/>
    </location>
</feature>
<feature type="compositionally biased region" description="Pro residues" evidence="2">
    <location>
        <begin position="1"/>
        <end position="14"/>
    </location>
</feature>
<keyword evidence="3" id="KW-0472">Membrane</keyword>
<feature type="region of interest" description="Disordered" evidence="2">
    <location>
        <begin position="1"/>
        <end position="36"/>
    </location>
</feature>
<comment type="similarity">
    <text evidence="1">Belongs to the LytR/CpsA/Psr (LCP) family.</text>
</comment>
<feature type="transmembrane region" description="Helical" evidence="3">
    <location>
        <begin position="42"/>
        <end position="63"/>
    </location>
</feature>
<dbReference type="InterPro" id="IPR050922">
    <property type="entry name" value="LytR/CpsA/Psr_CW_biosynth"/>
</dbReference>
<dbReference type="EMBL" id="JAVKGT010000008">
    <property type="protein sequence ID" value="MDR5711350.1"/>
    <property type="molecule type" value="Genomic_DNA"/>
</dbReference>
<keyword evidence="3" id="KW-1133">Transmembrane helix</keyword>
<keyword evidence="6" id="KW-1185">Reference proteome</keyword>
<evidence type="ECO:0000256" key="3">
    <source>
        <dbReference type="SAM" id="Phobius"/>
    </source>
</evidence>
<accession>A0ABU1FRQ9</accession>
<feature type="domain" description="Cell envelope-related transcriptional attenuator" evidence="4">
    <location>
        <begin position="129"/>
        <end position="276"/>
    </location>
</feature>
<proteinExistence type="inferred from homology"/>
<dbReference type="Pfam" id="PF03816">
    <property type="entry name" value="LytR_cpsA_psr"/>
    <property type="match status" value="1"/>
</dbReference>
<protein>
    <submittedName>
        <fullName evidence="5">LCP family protein</fullName>
    </submittedName>
</protein>
<keyword evidence="3" id="KW-0812">Transmembrane</keyword>
<reference evidence="6" key="1">
    <citation type="submission" date="2023-07" db="EMBL/GenBank/DDBJ databases">
        <title>Description of three actinobacteria isolated from air of manufacturing shop in a pharmaceutical factory.</title>
        <authorList>
            <person name="Zhang D.-F."/>
        </authorList>
    </citation>
    <scope>NUCLEOTIDE SEQUENCE [LARGE SCALE GENOMIC DNA]</scope>
    <source>
        <strain evidence="6">CCTCC AB 207010</strain>
    </source>
</reference>
<organism evidence="5 6">
    <name type="scientific">Nesterenkonia flava</name>
    <dbReference type="NCBI Taxonomy" id="469799"/>
    <lineage>
        <taxon>Bacteria</taxon>
        <taxon>Bacillati</taxon>
        <taxon>Actinomycetota</taxon>
        <taxon>Actinomycetes</taxon>
        <taxon>Micrococcales</taxon>
        <taxon>Micrococcaceae</taxon>
        <taxon>Nesterenkonia</taxon>
    </lineage>
</organism>
<evidence type="ECO:0000259" key="4">
    <source>
        <dbReference type="Pfam" id="PF03816"/>
    </source>
</evidence>
<evidence type="ECO:0000256" key="1">
    <source>
        <dbReference type="ARBA" id="ARBA00006068"/>
    </source>
</evidence>
<dbReference type="NCBIfam" id="TIGR00350">
    <property type="entry name" value="lytR_cpsA_psr"/>
    <property type="match status" value="1"/>
</dbReference>
<dbReference type="PANTHER" id="PTHR33392">
    <property type="entry name" value="POLYISOPRENYL-TEICHOIC ACID--PEPTIDOGLYCAN TEICHOIC ACID TRANSFERASE TAGU"/>
    <property type="match status" value="1"/>
</dbReference>
<dbReference type="RefSeq" id="WP_310536734.1">
    <property type="nucleotide sequence ID" value="NZ_BAAAOC010000022.1"/>
</dbReference>
<evidence type="ECO:0000256" key="2">
    <source>
        <dbReference type="SAM" id="MobiDB-lite"/>
    </source>
</evidence>
<dbReference type="PANTHER" id="PTHR33392:SF6">
    <property type="entry name" value="POLYISOPRENYL-TEICHOIC ACID--PEPTIDOGLYCAN TEICHOIC ACID TRANSFERASE TAGU"/>
    <property type="match status" value="1"/>
</dbReference>
<comment type="caution">
    <text evidence="5">The sequence shown here is derived from an EMBL/GenBank/DDBJ whole genome shotgun (WGS) entry which is preliminary data.</text>
</comment>
<dbReference type="Proteomes" id="UP001260872">
    <property type="component" value="Unassembled WGS sequence"/>
</dbReference>
<feature type="compositionally biased region" description="Basic and acidic residues" evidence="2">
    <location>
        <begin position="80"/>
        <end position="96"/>
    </location>
</feature>
<evidence type="ECO:0000313" key="6">
    <source>
        <dbReference type="Proteomes" id="UP001260872"/>
    </source>
</evidence>
<sequence>MSTAPPYYPPPPNHAPRHQSGDGAPPPQPPAPVRRKRRGPRIVLGVIAGFVILALLAAVGYLWSLSRAYDGNVQTFAATEDGRDPVFPPEEERPAPVEDGSMNILLLGSDEGGGSGENEDLPRVPGGGRSDTMMLVHLPADRDSVQVISIPRDLWVEIPGGYGWHKINAGLALAPEGPWLTTATVESLFDVRVDHVAAIDLEGFTSLVDAMGGVTVNNTYPTEFTQYGYTFNQGEIHMDSGMAEAFVRHRKSFPEGDLQRIRNQQAFIRAVIRQAASGSNLANPVRVHDMVSTFAPHLIVDEELDSSTAAGLLWEFRGAVDNIQFATLPNGGSSWSDDGQWIFVQDQAAMEEIRQALRDGTLEEYLSR</sequence>